<sequence>MDQQTRNAFLARINAARTADVAKDIDIDLMKARHDYFGREICTALDIQYRDDVPLVDIISELYPDENLLWYNIPNITPDNYLIDHGFLYIIDYKVTVSRELVRQTYEKYTKALESIAEELFFGFDIVILQMNPITKELYISSDRFRAMFPNIAIDVDFQDFADLKRILYERFEDDEEFLQKVSHGDFTMTAPWCHEPTPELYEHPVYIEFYESLPEKYRELFDESLNHSAYSSERWNSLLYKVKDSTKEEYDAFVKSSSQSIFLCDGTYPKPSRNDILEGWELMSRRVEDMRNIQDSTAAQKPSIHFLWSQPDLNRSNDNTKKLLILARSLQEASGTHPLLKSLHALGKSMDFSEDVDKYEAHCAMLKAEARSKSRPIDYKKIEPKKIGKASVRWEQQFMITSEHFDPEDRKKLLKEFAGIGNHKPFKHKTLEDVDFDKPKILDFNLDSIYLAALSMMNKFRSELGQKSKVVRNPGLYDFYKKKIESANPQTTATIEKIFSSKYWDYINDYSTLMKNMLSMSQYNKANTFRVAACANNSVFAVLLPASDIKTKRATIVYFIITLHKSEVDVLNSGTLLATFKTSDGYISISKAMRLDKERCQRIVSSPGLFLMTTLLMYNNNPELDLVEVMNYSLFTSCSITKAMLSLTEPARYMMMNSLALSSNVKDYITEKFQPYTKTLFSVWMTRRIKKACLEAYQQRSKITVKDIHLTDFEMTQKGVKQERELTSIWFTGKVNIKEYINEIYLPFYFNAKGLHEKHHVMIDLVKTVGEIEIEQREIIVDIWSNRPRKQTVNLPIFVHSLSRMLIQDCSRHNHLRDKIESRNNFRRSPTTVSTFTSSKSCVKVGDFRDFKSKQAAKRAKSLNTAEKQYKLAHPAFFDEEKIDAEIKHSDYQMLRQAIPDFVDYITTKNFDRLYEKIKLNEVNDNRNLIELSMKYMKEHTKMFFAMFNKGQKTYKDREIFEPEWETKMCMYPIERISKERSKLNPEEMISEPGDNKLKILEQRSEQELRYLINQLRELNKTDDIEKALDGDVAYRATKIEINADMSKWSAQDVYFKYFWLVALDPILYPAEKQRMVYFMCNYMQKHLIIPDDVMCAILDQKSERPDDIFNVLTNQFHSNHFEVKRNWLQGNFNYISSYVHSVAMAVFKDIIKSSVSKLEGQCLINSLVHSDDNQTSITIIQNKLDDDPLVQHCREVFELVCLSFGCQANMKKTYITNFVKEFVSLFNLSGEPFSIYGRFLLTAVGDCSYTGPYEDLANRISATQTAIKHGCPPSYAWVSVYLNHWMTYQTYNMLPGQSNDPCPALGIPDRMEIAPELCGCLNSELSTLALVGLEADNLEFLVKLLKKYSPIMLKKEPVLNQVDNIHTWDLSLLTEGEKFRLKLMRYLNIDSEADSTDPMGETSEMRTRSLITPRKFTTAGSLSRLVSYMDYQATMSSEVLTDNLMNFVIHRPELLVTKGENCEEYVNMTVFRYYSKKFKESLSVQNPAQLFIEQMLFSNKPTIDYNFIRERFLNVNDSNAAEEFGVISGRLTIKQTLSAIRRDLDELDLTLDDIHLTFQYMVCNDPLMLTVANSLVMSTVGCPQERLAPSACNMPEFRNLKLIHHSPALVLRALTKDSPDIPGANFEELRRDLEHLKTFIEQTDLEGKMLRRVLEHEDKVGKEDKLFRIKEFTKFYQICYEYIRSTEHRIKIFILPVKCRTSYDFCAVIQGNTINDDRWYTVHYLKQIHSGGYKGVMQKTTPGDVLVAQECFRVLTFFTDSFIAEHQRLEFISQVINEFTYKQQEVSRLLNVLKHSNNRQEFLPLLLFLGLLEQRDLDLYDAMKSSERISWNYRQVSREFNTGPIDLTINGYNRDIRIIGEDNKLKVAELRMIRLSYENIINSGRKLLGCRHGLRFERFEPVDIEPNNYYITYQRKSQHAYSYQVHSYTSIMNRNSEPSRGRLRNDLIPVCPVLISQLEDYSRVQLQQCIYLNADNYYSSRMKITDTETVSIKRTILEKMRLFEGPDVTYGMININKLMKTTELLSLDYNKLANTSIISFSKLLQCTQSTDINPEEDIFVMSDEPLEQSIPEYMNISPAFNVYISKTGERNMTYKNAFKTLVARETNKFKRSFDFTGDGFVSPSNLGVISVIKFLIEHLETNEWSSILYNTIHLTMIIEGMDREFHILDLPKLFIIDPVEPRYDWGKLKSYINSIPCPNDPLWKELFDNFKRKSKQLIERLIAPETDFELLTKQIAAPFGRTMFEFE</sequence>
<dbReference type="GO" id="GO:0006351">
    <property type="term" value="P:DNA-templated transcription"/>
    <property type="evidence" value="ECO:0007669"/>
    <property type="project" value="InterPro"/>
</dbReference>
<evidence type="ECO:0000256" key="7">
    <source>
        <dbReference type="ARBA" id="ARBA00030436"/>
    </source>
</evidence>
<dbReference type="PROSITE" id="PS50525">
    <property type="entry name" value="RDRP_SSRNA_NEG_SEG"/>
    <property type="match status" value="1"/>
</dbReference>
<dbReference type="CDD" id="cd22349">
    <property type="entry name" value="PDDEXK_RNA_polymerase-like"/>
    <property type="match status" value="1"/>
</dbReference>
<comment type="similarity">
    <text evidence="9">Belongs to the Bunyavirales RNA polymerase family.</text>
</comment>
<dbReference type="GeneID" id="80553761"/>
<dbReference type="InterPro" id="IPR029124">
    <property type="entry name" value="L_protein_N"/>
</dbReference>
<dbReference type="EMBL" id="MK896509">
    <property type="protein sequence ID" value="QLA47051.1"/>
    <property type="molecule type" value="Viral_cRNA"/>
</dbReference>
<dbReference type="GO" id="GO:0039694">
    <property type="term" value="P:viral RNA genome replication"/>
    <property type="evidence" value="ECO:0007669"/>
    <property type="project" value="InterPro"/>
</dbReference>
<protein>
    <recommendedName>
        <fullName evidence="2">RNA-directed RNA polymerase L</fullName>
        <ecNumber evidence="1">2.7.7.48</ecNumber>
    </recommendedName>
    <alternativeName>
        <fullName evidence="6">Large structural protein</fullName>
    </alternativeName>
    <alternativeName>
        <fullName evidence="8">Replicase</fullName>
    </alternativeName>
    <alternativeName>
        <fullName evidence="7">Transcriptase</fullName>
    </alternativeName>
</protein>
<dbReference type="Gene3D" id="3.40.91.60">
    <property type="match status" value="1"/>
</dbReference>
<feature type="domain" description="RdRp catalytic" evidence="10">
    <location>
        <begin position="1027"/>
        <end position="1216"/>
    </location>
</feature>
<evidence type="ECO:0000256" key="5">
    <source>
        <dbReference type="ARBA" id="ARBA00022842"/>
    </source>
</evidence>
<dbReference type="RefSeq" id="YP_010840666.1">
    <property type="nucleotide sequence ID" value="NC_078914.1"/>
</dbReference>
<evidence type="ECO:0000256" key="6">
    <source>
        <dbReference type="ARBA" id="ARBA00030285"/>
    </source>
</evidence>
<dbReference type="GO" id="GO:0003968">
    <property type="term" value="F:RNA-directed RNA polymerase activity"/>
    <property type="evidence" value="ECO:0007669"/>
    <property type="project" value="UniProtKB-EC"/>
</dbReference>
<dbReference type="InterPro" id="IPR048547">
    <property type="entry name" value="L_thumb_ring_bunyavir"/>
</dbReference>
<dbReference type="KEGG" id="vg:80553761"/>
<evidence type="ECO:0000256" key="4">
    <source>
        <dbReference type="ARBA" id="ARBA00022801"/>
    </source>
</evidence>
<evidence type="ECO:0000256" key="1">
    <source>
        <dbReference type="ARBA" id="ARBA00012494"/>
    </source>
</evidence>
<name>A0A7D9MVW5_9VIRU</name>
<dbReference type="Pfam" id="PF15518">
    <property type="entry name" value="L_protein_N"/>
    <property type="match status" value="1"/>
</dbReference>
<evidence type="ECO:0000256" key="8">
    <source>
        <dbReference type="ARBA" id="ARBA00031012"/>
    </source>
</evidence>
<dbReference type="Proteomes" id="UP001300775">
    <property type="component" value="Genome"/>
</dbReference>
<dbReference type="EC" id="2.7.7.48" evidence="1"/>
<dbReference type="GO" id="GO:0016787">
    <property type="term" value="F:hydrolase activity"/>
    <property type="evidence" value="ECO:0007669"/>
    <property type="project" value="UniProtKB-KW"/>
</dbReference>
<keyword evidence="5" id="KW-0460">Magnesium</keyword>
<accession>A0A7D9MVW5</accession>
<evidence type="ECO:0000256" key="2">
    <source>
        <dbReference type="ARBA" id="ARBA00018602"/>
    </source>
</evidence>
<dbReference type="Pfam" id="PF21561">
    <property type="entry name" value="L_thumb_ring_vir"/>
    <property type="match status" value="1"/>
</dbReference>
<reference evidence="11 12" key="1">
    <citation type="submission" date="2019-05" db="EMBL/GenBank/DDBJ databases">
        <title>Genomic Characterization of 104 Bunyaviruses in the Families Peribunyaviridae, Nairoviridae, and Phenuiviridae.</title>
        <authorList>
            <person name="Kapuscinski M."/>
            <person name="Bergren N."/>
            <person name="Russell B."/>
            <person name="Lee J."/>
            <person name="Borland E."/>
            <person name="King D."/>
            <person name="Burkhalter K."/>
            <person name="Stenglein M."/>
            <person name="Kading R."/>
        </authorList>
    </citation>
    <scope>NUCLEOTIDE SEQUENCE [LARGE SCALE GENOMIC DNA]</scope>
    <source>
        <strain evidence="11 12">YM 50</strain>
    </source>
</reference>
<keyword evidence="12" id="KW-1185">Reference proteome</keyword>
<evidence type="ECO:0000313" key="12">
    <source>
        <dbReference type="Proteomes" id="UP001300775"/>
    </source>
</evidence>
<dbReference type="Pfam" id="PF04196">
    <property type="entry name" value="Bunya_RdRp"/>
    <property type="match status" value="1"/>
</dbReference>
<proteinExistence type="inferred from homology"/>
<organism evidence="11 12">
    <name type="scientific">Okola virus</name>
    <dbReference type="NCBI Taxonomy" id="2748254"/>
    <lineage>
        <taxon>Viruses</taxon>
        <taxon>Riboviria</taxon>
        <taxon>Orthornavirae</taxon>
        <taxon>Negarnaviricota</taxon>
        <taxon>Polyploviricotina</taxon>
        <taxon>Bunyaviricetes</taxon>
        <taxon>Elliovirales</taxon>
        <taxon>Peribunyaviridae</taxon>
        <taxon>Orthobunyavirus</taxon>
        <taxon>Orthobunyavirus okolaense</taxon>
    </lineage>
</organism>
<evidence type="ECO:0000259" key="10">
    <source>
        <dbReference type="PROSITE" id="PS50525"/>
    </source>
</evidence>
<dbReference type="InterPro" id="IPR007099">
    <property type="entry name" value="RNA-dir_pol_NSvirus"/>
</dbReference>
<keyword evidence="3" id="KW-0808">Transferase</keyword>
<evidence type="ECO:0000313" key="11">
    <source>
        <dbReference type="EMBL" id="QLA47051.1"/>
    </source>
</evidence>
<dbReference type="InterPro" id="IPR007322">
    <property type="entry name" value="RNA_pol_bunyavir"/>
</dbReference>
<evidence type="ECO:0000256" key="3">
    <source>
        <dbReference type="ARBA" id="ARBA00022679"/>
    </source>
</evidence>
<keyword evidence="4" id="KW-0378">Hydrolase</keyword>
<evidence type="ECO:0000256" key="9">
    <source>
        <dbReference type="ARBA" id="ARBA00034123"/>
    </source>
</evidence>